<feature type="transmembrane region" description="Helical" evidence="8">
    <location>
        <begin position="48"/>
        <end position="79"/>
    </location>
</feature>
<evidence type="ECO:0000313" key="11">
    <source>
        <dbReference type="Proteomes" id="UP000245380"/>
    </source>
</evidence>
<keyword evidence="3 7" id="KW-0812">Transmembrane</keyword>
<evidence type="ECO:0000313" key="10">
    <source>
        <dbReference type="EMBL" id="PWI57420.1"/>
    </source>
</evidence>
<keyword evidence="4 8" id="KW-1133">Transmembrane helix</keyword>
<feature type="transmembrane region" description="Helical" evidence="8">
    <location>
        <begin position="145"/>
        <end position="166"/>
    </location>
</feature>
<feature type="transmembrane region" description="Helical" evidence="8">
    <location>
        <begin position="500"/>
        <end position="525"/>
    </location>
</feature>
<feature type="transmembrane region" description="Helical" evidence="8">
    <location>
        <begin position="186"/>
        <end position="212"/>
    </location>
</feature>
<organism evidence="10 11">
    <name type="scientific">Sulfoacidibacillus thermotolerans</name>
    <name type="common">Acidibacillus sulfuroxidans</name>
    <dbReference type="NCBI Taxonomy" id="1765684"/>
    <lineage>
        <taxon>Bacteria</taxon>
        <taxon>Bacillati</taxon>
        <taxon>Bacillota</taxon>
        <taxon>Bacilli</taxon>
        <taxon>Bacillales</taxon>
        <taxon>Alicyclobacillaceae</taxon>
        <taxon>Sulfoacidibacillus</taxon>
    </lineage>
</organism>
<feature type="transmembrane region" description="Helical" evidence="8">
    <location>
        <begin position="283"/>
        <end position="306"/>
    </location>
</feature>
<feature type="transmembrane region" description="Helical" evidence="8">
    <location>
        <begin position="224"/>
        <end position="246"/>
    </location>
</feature>
<evidence type="ECO:0000256" key="1">
    <source>
        <dbReference type="ARBA" id="ARBA00004651"/>
    </source>
</evidence>
<feature type="transmembrane region" description="Helical" evidence="8">
    <location>
        <begin position="252"/>
        <end position="271"/>
    </location>
</feature>
<dbReference type="Pfam" id="PF00361">
    <property type="entry name" value="Proton_antipo_M"/>
    <property type="match status" value="1"/>
</dbReference>
<evidence type="ECO:0000256" key="8">
    <source>
        <dbReference type="SAM" id="Phobius"/>
    </source>
</evidence>
<name>A0A2U3D817_SULT2</name>
<dbReference type="GO" id="GO:0005886">
    <property type="term" value="C:plasma membrane"/>
    <property type="evidence" value="ECO:0007669"/>
    <property type="project" value="UniProtKB-SubCell"/>
</dbReference>
<reference evidence="10 11" key="1">
    <citation type="submission" date="2016-11" db="EMBL/GenBank/DDBJ databases">
        <title>Comparative genomics of Acidibacillus ferroxidans species.</title>
        <authorList>
            <person name="Oliveira G."/>
            <person name="Nunes G."/>
            <person name="Oliveira R."/>
            <person name="Araujo F."/>
            <person name="Salim A."/>
            <person name="Scholte L."/>
            <person name="Morais D."/>
            <person name="Nancucheo I."/>
            <person name="Johnson D.B."/>
            <person name="Grail B."/>
            <person name="Bittencourt J."/>
            <person name="Valadares R."/>
        </authorList>
    </citation>
    <scope>NUCLEOTIDE SEQUENCE [LARGE SCALE GENOMIC DNA]</scope>
    <source>
        <strain evidence="10 11">Y002</strain>
    </source>
</reference>
<dbReference type="Proteomes" id="UP000245380">
    <property type="component" value="Unassembled WGS sequence"/>
</dbReference>
<dbReference type="GO" id="GO:0042773">
    <property type="term" value="P:ATP synthesis coupled electron transport"/>
    <property type="evidence" value="ECO:0007669"/>
    <property type="project" value="InterPro"/>
</dbReference>
<sequence>MQRIVHVSINLATVAFSVGILFLGWSGLEHPTLLFAHPLFSDIFSTSFFTLNLATVPLSSVFLMTLGVLGVLSAIYGIGYGEVYRARFEGAWLDVGVFLFIAAMAVVFLAGNAFTFLFGWEMMSFVSYLLVVYESERPEVNMAGVLYLAMTQIGTVFLILAFYLLHQFTGSYDFAVFVHLARTLSPVLQSVIFLFTFVGFALKAGIMPLHIWLPRAHPAAPSHVSALMSGIMLKTALYGLLLVNLYWLSPTVWWGVLFIVLGGSSAVLGAFHATQETDIKRILAYSSIENMGLLFMVVGISIAAFALREWTIAGVALCATIYQAMNHAAFKSLLFHAAGSMIHGTHERSLNFLGGLLRRMPYTSIAMAVGLLSVAAVPPFNGFMSEWLVFLASADLARTNLHNVVGLFAAIALFALLFTGALVALMAARIFGVGFQGEGRSPGARAAHEAPFAMRLSLLMGALYALLLGLFPAFIVNALQLTLPEPLRFSPVHLWYTGNLFAISKLPFILLFLLVGGGFFVFLLLRLFIGKEQRHIAPTWTCGGERMAFMSYSATGFSQPVARTFRSLMIPVARGYMYRPAWDFVLKTAQYFRRIQNGSVRSYLVYLFVTVIVLLIVVR</sequence>
<keyword evidence="5" id="KW-0560">Oxidoreductase</keyword>
<evidence type="ECO:0000256" key="6">
    <source>
        <dbReference type="ARBA" id="ARBA00023136"/>
    </source>
</evidence>
<dbReference type="PANTHER" id="PTHR42682:SF3">
    <property type="entry name" value="FORMATE HYDROGENLYASE SUBUNIT 3-RELATED"/>
    <property type="match status" value="1"/>
</dbReference>
<proteinExistence type="predicted"/>
<gene>
    <name evidence="10" type="ORF">BM613_08840</name>
</gene>
<evidence type="ECO:0000256" key="5">
    <source>
        <dbReference type="ARBA" id="ARBA00023002"/>
    </source>
</evidence>
<feature type="transmembrane region" description="Helical" evidence="8">
    <location>
        <begin position="452"/>
        <end position="480"/>
    </location>
</feature>
<feature type="transmembrane region" description="Helical" evidence="8">
    <location>
        <begin position="404"/>
        <end position="431"/>
    </location>
</feature>
<evidence type="ECO:0000256" key="4">
    <source>
        <dbReference type="ARBA" id="ARBA00022989"/>
    </source>
</evidence>
<protein>
    <recommendedName>
        <fullName evidence="9">NADH:quinone oxidoreductase/Mrp antiporter transmembrane domain-containing protein</fullName>
    </recommendedName>
</protein>
<keyword evidence="11" id="KW-1185">Reference proteome</keyword>
<feature type="domain" description="NADH:quinone oxidoreductase/Mrp antiporter transmembrane" evidence="9">
    <location>
        <begin position="110"/>
        <end position="398"/>
    </location>
</feature>
<evidence type="ECO:0000259" key="9">
    <source>
        <dbReference type="Pfam" id="PF00361"/>
    </source>
</evidence>
<evidence type="ECO:0000256" key="7">
    <source>
        <dbReference type="RuleBase" id="RU000320"/>
    </source>
</evidence>
<accession>A0A2U3D817</accession>
<dbReference type="EMBL" id="MPDK01000013">
    <property type="protein sequence ID" value="PWI57420.1"/>
    <property type="molecule type" value="Genomic_DNA"/>
</dbReference>
<evidence type="ECO:0000256" key="3">
    <source>
        <dbReference type="ARBA" id="ARBA00022692"/>
    </source>
</evidence>
<feature type="transmembrane region" description="Helical" evidence="8">
    <location>
        <begin position="7"/>
        <end position="28"/>
    </location>
</feature>
<feature type="transmembrane region" description="Helical" evidence="8">
    <location>
        <begin position="360"/>
        <end position="384"/>
    </location>
</feature>
<comment type="caution">
    <text evidence="10">The sequence shown here is derived from an EMBL/GenBank/DDBJ whole genome shotgun (WGS) entry which is preliminary data.</text>
</comment>
<dbReference type="InterPro" id="IPR052175">
    <property type="entry name" value="ComplexI-like_HydComp"/>
</dbReference>
<dbReference type="GO" id="GO:0016491">
    <property type="term" value="F:oxidoreductase activity"/>
    <property type="evidence" value="ECO:0007669"/>
    <property type="project" value="UniProtKB-KW"/>
</dbReference>
<keyword evidence="2" id="KW-1003">Cell membrane</keyword>
<evidence type="ECO:0000256" key="2">
    <source>
        <dbReference type="ARBA" id="ARBA00022475"/>
    </source>
</evidence>
<feature type="transmembrane region" description="Helical" evidence="8">
    <location>
        <begin position="600"/>
        <end position="618"/>
    </location>
</feature>
<keyword evidence="6 8" id="KW-0472">Membrane</keyword>
<comment type="subcellular location">
    <subcellularLocation>
        <location evidence="1">Cell membrane</location>
        <topology evidence="1">Multi-pass membrane protein</topology>
    </subcellularLocation>
    <subcellularLocation>
        <location evidence="7">Membrane</location>
        <topology evidence="7">Multi-pass membrane protein</topology>
    </subcellularLocation>
</comment>
<dbReference type="AlphaFoldDB" id="A0A2U3D817"/>
<feature type="transmembrane region" description="Helical" evidence="8">
    <location>
        <begin position="91"/>
        <end position="110"/>
    </location>
</feature>
<dbReference type="InterPro" id="IPR003918">
    <property type="entry name" value="NADH_UbQ_OxRdtase"/>
</dbReference>
<dbReference type="PRINTS" id="PR01437">
    <property type="entry name" value="NUOXDRDTASE4"/>
</dbReference>
<dbReference type="RefSeq" id="WP_181363001.1">
    <property type="nucleotide sequence ID" value="NZ_MPDK01000013.1"/>
</dbReference>
<dbReference type="GO" id="GO:0008137">
    <property type="term" value="F:NADH dehydrogenase (ubiquinone) activity"/>
    <property type="evidence" value="ECO:0007669"/>
    <property type="project" value="InterPro"/>
</dbReference>
<dbReference type="PANTHER" id="PTHR42682">
    <property type="entry name" value="HYDROGENASE-4 COMPONENT F"/>
    <property type="match status" value="1"/>
</dbReference>
<dbReference type="InterPro" id="IPR001750">
    <property type="entry name" value="ND/Mrp_TM"/>
</dbReference>